<evidence type="ECO:0000256" key="1">
    <source>
        <dbReference type="PROSITE-ProRule" id="PRU00339"/>
    </source>
</evidence>
<dbReference type="SMART" id="SM00028">
    <property type="entry name" value="TPR"/>
    <property type="match status" value="2"/>
</dbReference>
<dbReference type="InterPro" id="IPR011990">
    <property type="entry name" value="TPR-like_helical_dom_sf"/>
</dbReference>
<protein>
    <submittedName>
        <fullName evidence="4">Aste57867_15604 protein</fullName>
    </submittedName>
</protein>
<sequence length="214" mass="24393">MSKTLPTMDIPLSTKSEDVLLNDDHGYDFDERVGDARLCKEIGTEAHKAGDKERAIKLYERALYHVAFPDNDWEYEFEEIHKRTVRETRLPIYLNLAAIFLSQDDDQLVHCKDNCEYALRIDARNVKALYRMGQACLRLDDLDKAKEYLKKAADVNPKDKAIRDALAECNRRLKVEDEKAKKMWAKSFKDDDKTPSKAAVAADEPTADVAAAAP</sequence>
<reference evidence="3" key="2">
    <citation type="submission" date="2019-06" db="EMBL/GenBank/DDBJ databases">
        <title>Genomics analysis of Aphanomyces spp. identifies a new class of oomycete effector associated with host adaptation.</title>
        <authorList>
            <person name="Gaulin E."/>
        </authorList>
    </citation>
    <scope>NUCLEOTIDE SEQUENCE</scope>
    <source>
        <strain evidence="3">CBS 578.67</strain>
    </source>
</reference>
<evidence type="ECO:0000313" key="4">
    <source>
        <dbReference type="EMBL" id="VFT92405.1"/>
    </source>
</evidence>
<feature type="region of interest" description="Disordered" evidence="2">
    <location>
        <begin position="185"/>
        <end position="214"/>
    </location>
</feature>
<proteinExistence type="predicted"/>
<dbReference type="EMBL" id="VJMH01005695">
    <property type="protein sequence ID" value="KAF0693440.1"/>
    <property type="molecule type" value="Genomic_DNA"/>
</dbReference>
<accession>A0A485L3H8</accession>
<dbReference type="OrthoDB" id="433738at2759"/>
<keyword evidence="5" id="KW-1185">Reference proteome</keyword>
<evidence type="ECO:0000256" key="2">
    <source>
        <dbReference type="SAM" id="MobiDB-lite"/>
    </source>
</evidence>
<dbReference type="PANTHER" id="PTHR46512">
    <property type="entry name" value="PEPTIDYLPROLYL ISOMERASE"/>
    <property type="match status" value="1"/>
</dbReference>
<dbReference type="Proteomes" id="UP000332933">
    <property type="component" value="Unassembled WGS sequence"/>
</dbReference>
<reference evidence="4 5" key="1">
    <citation type="submission" date="2019-03" db="EMBL/GenBank/DDBJ databases">
        <authorList>
            <person name="Gaulin E."/>
            <person name="Dumas B."/>
        </authorList>
    </citation>
    <scope>NUCLEOTIDE SEQUENCE [LARGE SCALE GENOMIC DNA]</scope>
    <source>
        <strain evidence="4">CBS 568.67</strain>
    </source>
</reference>
<dbReference type="Gene3D" id="1.25.40.10">
    <property type="entry name" value="Tetratricopeptide repeat domain"/>
    <property type="match status" value="1"/>
</dbReference>
<gene>
    <name evidence="4" type="primary">Aste57867_15604</name>
    <name evidence="3" type="ORF">As57867_015548</name>
    <name evidence="4" type="ORF">ASTE57867_15604</name>
</gene>
<dbReference type="Pfam" id="PF00515">
    <property type="entry name" value="TPR_1"/>
    <property type="match status" value="1"/>
</dbReference>
<organism evidence="4 5">
    <name type="scientific">Aphanomyces stellatus</name>
    <dbReference type="NCBI Taxonomy" id="120398"/>
    <lineage>
        <taxon>Eukaryota</taxon>
        <taxon>Sar</taxon>
        <taxon>Stramenopiles</taxon>
        <taxon>Oomycota</taxon>
        <taxon>Saprolegniomycetes</taxon>
        <taxon>Saprolegniales</taxon>
        <taxon>Verrucalvaceae</taxon>
        <taxon>Aphanomyces</taxon>
    </lineage>
</organism>
<dbReference type="PROSITE" id="PS50005">
    <property type="entry name" value="TPR"/>
    <property type="match status" value="1"/>
</dbReference>
<evidence type="ECO:0000313" key="3">
    <source>
        <dbReference type="EMBL" id="KAF0693440.1"/>
    </source>
</evidence>
<feature type="compositionally biased region" description="Basic and acidic residues" evidence="2">
    <location>
        <begin position="185"/>
        <end position="195"/>
    </location>
</feature>
<feature type="repeat" description="TPR" evidence="1">
    <location>
        <begin position="126"/>
        <end position="159"/>
    </location>
</feature>
<name>A0A485L3H8_9STRA</name>
<keyword evidence="1" id="KW-0802">TPR repeat</keyword>
<dbReference type="InterPro" id="IPR050754">
    <property type="entry name" value="FKBP4/5/8-like"/>
</dbReference>
<evidence type="ECO:0000313" key="5">
    <source>
        <dbReference type="Proteomes" id="UP000332933"/>
    </source>
</evidence>
<dbReference type="SUPFAM" id="SSF48452">
    <property type="entry name" value="TPR-like"/>
    <property type="match status" value="1"/>
</dbReference>
<dbReference type="InterPro" id="IPR019734">
    <property type="entry name" value="TPR_rpt"/>
</dbReference>
<dbReference type="EMBL" id="CAADRA010005716">
    <property type="protein sequence ID" value="VFT92405.1"/>
    <property type="molecule type" value="Genomic_DNA"/>
</dbReference>
<dbReference type="AlphaFoldDB" id="A0A485L3H8"/>
<feature type="compositionally biased region" description="Low complexity" evidence="2">
    <location>
        <begin position="198"/>
        <end position="214"/>
    </location>
</feature>